<dbReference type="AlphaFoldDB" id="A0A6A5C1D3"/>
<proteinExistence type="predicted"/>
<keyword evidence="1" id="KW-0812">Transmembrane</keyword>
<name>A0A6A5C1D3_NAEFO</name>
<comment type="caution">
    <text evidence="2">The sequence shown here is derived from an EMBL/GenBank/DDBJ whole genome shotgun (WGS) entry which is preliminary data.</text>
</comment>
<keyword evidence="1" id="KW-0472">Membrane</keyword>
<dbReference type="RefSeq" id="XP_044565494.1">
    <property type="nucleotide sequence ID" value="XM_044703875.1"/>
</dbReference>
<reference evidence="2 3" key="1">
    <citation type="journal article" date="2019" name="Sci. Rep.">
        <title>Nanopore sequencing improves the draft genome of the human pathogenic amoeba Naegleria fowleri.</title>
        <authorList>
            <person name="Liechti N."/>
            <person name="Schurch N."/>
            <person name="Bruggmann R."/>
            <person name="Wittwer M."/>
        </authorList>
    </citation>
    <scope>NUCLEOTIDE SEQUENCE [LARGE SCALE GENOMIC DNA]</scope>
    <source>
        <strain evidence="2 3">ATCC 30894</strain>
    </source>
</reference>
<sequence length="84" mass="9397">MTTTTVTVGPNQDDANNSFLLFVVGFFFGIVWIVNYIMYRNSPNAQAQQYAKYSLYAFIICLVLSAAIFSVTIFISIISVVVRV</sequence>
<accession>A0A6A5C1D3</accession>
<evidence type="ECO:0000313" key="2">
    <source>
        <dbReference type="EMBL" id="KAF0980781.1"/>
    </source>
</evidence>
<gene>
    <name evidence="2" type="ORF">FDP41_013264</name>
</gene>
<feature type="transmembrane region" description="Helical" evidence="1">
    <location>
        <begin position="19"/>
        <end position="39"/>
    </location>
</feature>
<evidence type="ECO:0000256" key="1">
    <source>
        <dbReference type="SAM" id="Phobius"/>
    </source>
</evidence>
<dbReference type="GeneID" id="68120479"/>
<evidence type="ECO:0000313" key="3">
    <source>
        <dbReference type="Proteomes" id="UP000444721"/>
    </source>
</evidence>
<protein>
    <submittedName>
        <fullName evidence="2">Uncharacterized protein</fullName>
    </submittedName>
</protein>
<keyword evidence="3" id="KW-1185">Reference proteome</keyword>
<dbReference type="EMBL" id="VFQX01000017">
    <property type="protein sequence ID" value="KAF0980781.1"/>
    <property type="molecule type" value="Genomic_DNA"/>
</dbReference>
<dbReference type="OrthoDB" id="30015at2759"/>
<dbReference type="Proteomes" id="UP000444721">
    <property type="component" value="Unassembled WGS sequence"/>
</dbReference>
<dbReference type="PANTHER" id="PTHR34078:SF3">
    <property type="entry name" value="TRANSMEMBRANE PROTEIN"/>
    <property type="match status" value="1"/>
</dbReference>
<organism evidence="2 3">
    <name type="scientific">Naegleria fowleri</name>
    <name type="common">Brain eating amoeba</name>
    <dbReference type="NCBI Taxonomy" id="5763"/>
    <lineage>
        <taxon>Eukaryota</taxon>
        <taxon>Discoba</taxon>
        <taxon>Heterolobosea</taxon>
        <taxon>Tetramitia</taxon>
        <taxon>Eutetramitia</taxon>
        <taxon>Vahlkampfiidae</taxon>
        <taxon>Naegleria</taxon>
    </lineage>
</organism>
<feature type="transmembrane region" description="Helical" evidence="1">
    <location>
        <begin position="55"/>
        <end position="82"/>
    </location>
</feature>
<dbReference type="PANTHER" id="PTHR34078">
    <property type="entry name" value="EXPRESSED PROTEIN"/>
    <property type="match status" value="1"/>
</dbReference>
<dbReference type="VEuPathDB" id="AmoebaDB:FDP41_013264"/>
<keyword evidence="1" id="KW-1133">Transmembrane helix</keyword>